<reference evidence="1" key="1">
    <citation type="journal article" date="2021" name="Proc. Natl. Acad. Sci. U.S.A.">
        <title>A Catalog of Tens of Thousands of Viruses from Human Metagenomes Reveals Hidden Associations with Chronic Diseases.</title>
        <authorList>
            <person name="Tisza M.J."/>
            <person name="Buck C.B."/>
        </authorList>
    </citation>
    <scope>NUCLEOTIDE SEQUENCE</scope>
    <source>
        <strain evidence="1">Ctshb19</strain>
    </source>
</reference>
<sequence length="237" mass="27023">MSAKDIFDYWQLPRDGRAMFLHDTPESCAQFIHEASDAAYVLIPAPYADLIAKWIVDCPENFRSAPMTQENMRGGFIGTCNSVEMFTDAFAGRDRKYPAGAPALFGQWGGAFTRALEMERCPYYNLRHTLNPRETVNFSVWSQKAISNAGQSHRNGIGFDRQIACILLPCRFLQDFFNDAELMADYKRRPSTGDVEQSFNGLLGFWRNIPIHSDAHLHPKMVNKDDPITWSIEKLYP</sequence>
<dbReference type="EMBL" id="BK016086">
    <property type="protein sequence ID" value="DAF93739.1"/>
    <property type="molecule type" value="Genomic_DNA"/>
</dbReference>
<evidence type="ECO:0000313" key="1">
    <source>
        <dbReference type="EMBL" id="DAF93739.1"/>
    </source>
</evidence>
<protein>
    <submittedName>
        <fullName evidence="1">Uncharacterized protein</fullName>
    </submittedName>
</protein>
<organism evidence="1">
    <name type="scientific">Myoviridae sp. ctshb19</name>
    <dbReference type="NCBI Taxonomy" id="2825194"/>
    <lineage>
        <taxon>Viruses</taxon>
        <taxon>Duplodnaviria</taxon>
        <taxon>Heunggongvirae</taxon>
        <taxon>Uroviricota</taxon>
        <taxon>Caudoviricetes</taxon>
    </lineage>
</organism>
<proteinExistence type="predicted"/>
<name>A0A8S5UH33_9CAUD</name>
<accession>A0A8S5UH33</accession>